<protein>
    <submittedName>
        <fullName evidence="3">Gag-Pol polyprotein</fullName>
    </submittedName>
</protein>
<dbReference type="InterPro" id="IPR043502">
    <property type="entry name" value="DNA/RNA_pol_sf"/>
</dbReference>
<reference evidence="3 4" key="1">
    <citation type="submission" date="2022-01" db="EMBL/GenBank/DDBJ databases">
        <title>A high-quality chromosome-level genome assembly of rohu carp, Labeo rohita.</title>
        <authorList>
            <person name="Arick M.A. II"/>
            <person name="Hsu C.-Y."/>
            <person name="Magbanua Z."/>
            <person name="Pechanova O."/>
            <person name="Grover C."/>
            <person name="Miller E."/>
            <person name="Thrash A."/>
            <person name="Ezzel L."/>
            <person name="Alam S."/>
            <person name="Benzie J."/>
            <person name="Hamilton M."/>
            <person name="Karsi A."/>
            <person name="Lawrence M.L."/>
            <person name="Peterson D.G."/>
        </authorList>
    </citation>
    <scope>NUCLEOTIDE SEQUENCE [LARGE SCALE GENOMIC DNA]</scope>
    <source>
        <strain evidence="4">BAU-BD-2019</strain>
        <tissue evidence="3">Blood</tissue>
    </source>
</reference>
<feature type="region of interest" description="Disordered" evidence="1">
    <location>
        <begin position="188"/>
        <end position="220"/>
    </location>
</feature>
<dbReference type="SUPFAM" id="SSF56349">
    <property type="entry name" value="DNA breaking-rejoining enzymes"/>
    <property type="match status" value="1"/>
</dbReference>
<comment type="caution">
    <text evidence="3">The sequence shown here is derived from an EMBL/GenBank/DDBJ whole genome shotgun (WGS) entry which is preliminary data.</text>
</comment>
<dbReference type="Pfam" id="PF17919">
    <property type="entry name" value="RT_RNaseH_2"/>
    <property type="match status" value="1"/>
</dbReference>
<keyword evidence="4" id="KW-1185">Reference proteome</keyword>
<dbReference type="EMBL" id="JACTAM010001907">
    <property type="protein sequence ID" value="KAI2646109.1"/>
    <property type="molecule type" value="Genomic_DNA"/>
</dbReference>
<dbReference type="PANTHER" id="PTHR35617">
    <property type="entry name" value="PHAGE_INTEGRASE DOMAIN-CONTAINING PROTEIN"/>
    <property type="match status" value="1"/>
</dbReference>
<gene>
    <name evidence="3" type="ORF">H4Q32_030210</name>
</gene>
<evidence type="ECO:0000313" key="4">
    <source>
        <dbReference type="Proteomes" id="UP000830375"/>
    </source>
</evidence>
<dbReference type="PANTHER" id="PTHR35617:SF3">
    <property type="entry name" value="CORE-BINDING (CB) DOMAIN-CONTAINING PROTEIN"/>
    <property type="match status" value="1"/>
</dbReference>
<evidence type="ECO:0000256" key="1">
    <source>
        <dbReference type="SAM" id="MobiDB-lite"/>
    </source>
</evidence>
<dbReference type="InterPro" id="IPR011010">
    <property type="entry name" value="DNA_brk_join_enz"/>
</dbReference>
<dbReference type="Gene3D" id="3.10.20.370">
    <property type="match status" value="1"/>
</dbReference>
<dbReference type="InterPro" id="IPR041577">
    <property type="entry name" value="RT_RNaseH_2"/>
</dbReference>
<feature type="region of interest" description="Disordered" evidence="1">
    <location>
        <begin position="696"/>
        <end position="722"/>
    </location>
</feature>
<evidence type="ECO:0000259" key="2">
    <source>
        <dbReference type="Pfam" id="PF17919"/>
    </source>
</evidence>
<accession>A0ABQ8L704</accession>
<feature type="domain" description="Reverse transcriptase/retrotransposon-derived protein RNase H-like" evidence="2">
    <location>
        <begin position="822"/>
        <end position="895"/>
    </location>
</feature>
<sequence>MPPPWGIVCVSCLKHCKLWLPLRPSLRCCGPGSLCRACHGYPAGSPSEGTDIMHEGSTDPGLIQELCCETDFAPRGKESHAQSLWEAMSTLVVQECYLWLNQVGLFGNTAVLGSTEAGQGYQAHCLSLLVAAGALLRPSEVLHPQTVQLIWRALGTGSLAHSWPRALRKYAFCPVSLPAQTLCKVREDEEQPPLAHSPEAGPALSGARHHVAPASRSLEPPRVAPGWDAADLGNLPPAVSPRLNARLESCFLSYKKGAIAAHYDAVDGWSLGKHNFIVRSLRGARRLNPPRSPLVPSWDLSVVLAGLQRGPFEPQESVELKFLSAKTALLTAFPPIKPAYTHIVLRPETTAHSTRSVASSYVLAHGASLADICRAAGWATPNTFARFYSLHVEPVSSRVLGNRALRIYVDCTQSFRSSGQLFVCYGGQQKDKAVSKQRIVDAIILTFQSQDEPCPLGVRAHSTRSVASSYELAHGASLADICRAAGWATPSQDFTVSALSQFLPVCWFPGWRALVEFSNTPSSQTGQSSLTPGPVSGVNLPWVSSRPLYWARSLCQSLLAVVPSLLSVLSERNSGLAITSSVIPCGYQDQRGVCSRLLSSTVLQQAQRLGRAGRQRKSTWHLGVSPAKLNGLRPEIAQAVKGNYIEWKNRRLIAILAHALHAEEQQTRKKEKAKAKTDKELQLALVQAVSRPRGYSAPRYQQTKQARGKGWGGRPSNWTERNPKQRGCAICGTDNHVTRKCSKSKLCKNDGHWSACLVAGESVPHLSVSKARDQAWCEVGRFMKKSVDATDWTFIPNYAILEQPLKALRVGKGLKSCDQIEWTEEEAEAFVNIKVQLSPTLGLPVPTKPFVQMVDEKNGFMTSILLQHHGDRLRPVAYFSSKLDPVAAGLPRCLRAVASAEKAVMASKEFSRVL</sequence>
<name>A0ABQ8L704_LABRO</name>
<dbReference type="SUPFAM" id="SSF56672">
    <property type="entry name" value="DNA/RNA polymerases"/>
    <property type="match status" value="1"/>
</dbReference>
<evidence type="ECO:0000313" key="3">
    <source>
        <dbReference type="EMBL" id="KAI2646109.1"/>
    </source>
</evidence>
<organism evidence="3 4">
    <name type="scientific">Labeo rohita</name>
    <name type="common">Indian major carp</name>
    <name type="synonym">Cyprinus rohita</name>
    <dbReference type="NCBI Taxonomy" id="84645"/>
    <lineage>
        <taxon>Eukaryota</taxon>
        <taxon>Metazoa</taxon>
        <taxon>Chordata</taxon>
        <taxon>Craniata</taxon>
        <taxon>Vertebrata</taxon>
        <taxon>Euteleostomi</taxon>
        <taxon>Actinopterygii</taxon>
        <taxon>Neopterygii</taxon>
        <taxon>Teleostei</taxon>
        <taxon>Ostariophysi</taxon>
        <taxon>Cypriniformes</taxon>
        <taxon>Cyprinidae</taxon>
        <taxon>Labeoninae</taxon>
        <taxon>Labeonini</taxon>
        <taxon>Labeo</taxon>
    </lineage>
</organism>
<proteinExistence type="predicted"/>
<dbReference type="Proteomes" id="UP000830375">
    <property type="component" value="Unassembled WGS sequence"/>
</dbReference>